<evidence type="ECO:0000256" key="3">
    <source>
        <dbReference type="ARBA" id="ARBA00023004"/>
    </source>
</evidence>
<dbReference type="AlphaFoldDB" id="A0A934VHD0"/>
<dbReference type="InterPro" id="IPR018967">
    <property type="entry name" value="FeS-contain_CDGSH-typ"/>
</dbReference>
<dbReference type="Gene3D" id="3.40.5.90">
    <property type="entry name" value="CDGSH iron-sulfur domain, mitoNEET-type"/>
    <property type="match status" value="2"/>
</dbReference>
<dbReference type="RefSeq" id="WP_200282180.1">
    <property type="nucleotide sequence ID" value="NZ_JAENII010000014.1"/>
</dbReference>
<dbReference type="InterPro" id="IPR042216">
    <property type="entry name" value="MitoNEET_CISD"/>
</dbReference>
<dbReference type="GO" id="GO:0046872">
    <property type="term" value="F:metal ion binding"/>
    <property type="evidence" value="ECO:0007669"/>
    <property type="project" value="UniProtKB-KW"/>
</dbReference>
<reference evidence="6" key="1">
    <citation type="submission" date="2021-01" db="EMBL/GenBank/DDBJ databases">
        <title>Modified the classification status of verrucomicrobia.</title>
        <authorList>
            <person name="Feng X."/>
        </authorList>
    </citation>
    <scope>NUCLEOTIDE SEQUENCE</scope>
    <source>
        <strain evidence="6">KCTC 22201</strain>
    </source>
</reference>
<dbReference type="SMART" id="SM00704">
    <property type="entry name" value="ZnF_CDGSH"/>
    <property type="match status" value="2"/>
</dbReference>
<evidence type="ECO:0000256" key="2">
    <source>
        <dbReference type="ARBA" id="ARBA00022723"/>
    </source>
</evidence>
<name>A0A934VHD0_9BACT</name>
<dbReference type="Proteomes" id="UP000658278">
    <property type="component" value="Unassembled WGS sequence"/>
</dbReference>
<keyword evidence="7" id="KW-1185">Reference proteome</keyword>
<evidence type="ECO:0000313" key="7">
    <source>
        <dbReference type="Proteomes" id="UP000658278"/>
    </source>
</evidence>
<feature type="domain" description="Iron-binding zinc finger CDGSH type" evidence="5">
    <location>
        <begin position="47"/>
        <end position="80"/>
    </location>
</feature>
<organism evidence="6 7">
    <name type="scientific">Haloferula rosea</name>
    <dbReference type="NCBI Taxonomy" id="490093"/>
    <lineage>
        <taxon>Bacteria</taxon>
        <taxon>Pseudomonadati</taxon>
        <taxon>Verrucomicrobiota</taxon>
        <taxon>Verrucomicrobiia</taxon>
        <taxon>Verrucomicrobiales</taxon>
        <taxon>Verrucomicrobiaceae</taxon>
        <taxon>Haloferula</taxon>
    </lineage>
</organism>
<keyword evidence="2" id="KW-0479">Metal-binding</keyword>
<dbReference type="PANTHER" id="PTHR46491:SF3">
    <property type="entry name" value="CDGSH IRON-SULFUR DOMAIN-CONTAINING PROTEIN 3, MITOCHONDRIAL"/>
    <property type="match status" value="1"/>
</dbReference>
<keyword evidence="4" id="KW-0411">Iron-sulfur</keyword>
<evidence type="ECO:0000313" key="6">
    <source>
        <dbReference type="EMBL" id="MBK1828530.1"/>
    </source>
</evidence>
<sequence length="81" mass="8804">MAEEPIVCDTKPMAVEVEPGKHFWCSCGRSSSQPFCDGSHKGTGLQPVMIEVDEKKTLHFCQCKQTGNPPLCDGSHKALQG</sequence>
<comment type="caution">
    <text evidence="6">The sequence shown here is derived from an EMBL/GenBank/DDBJ whole genome shotgun (WGS) entry which is preliminary data.</text>
</comment>
<gene>
    <name evidence="6" type="ORF">JIN81_15965</name>
</gene>
<dbReference type="PANTHER" id="PTHR46491">
    <property type="entry name" value="CDGSH IRON SULFUR DOMAIN PROTEIN HOMOLOG"/>
    <property type="match status" value="1"/>
</dbReference>
<dbReference type="GO" id="GO:0051537">
    <property type="term" value="F:2 iron, 2 sulfur cluster binding"/>
    <property type="evidence" value="ECO:0007669"/>
    <property type="project" value="UniProtKB-KW"/>
</dbReference>
<evidence type="ECO:0000259" key="5">
    <source>
        <dbReference type="SMART" id="SM00704"/>
    </source>
</evidence>
<keyword evidence="3" id="KW-0408">Iron</keyword>
<feature type="domain" description="Iron-binding zinc finger CDGSH type" evidence="5">
    <location>
        <begin position="10"/>
        <end position="46"/>
    </location>
</feature>
<evidence type="ECO:0000256" key="1">
    <source>
        <dbReference type="ARBA" id="ARBA00022714"/>
    </source>
</evidence>
<dbReference type="InterPro" id="IPR052950">
    <property type="entry name" value="CISD"/>
</dbReference>
<dbReference type="GO" id="GO:0005737">
    <property type="term" value="C:cytoplasm"/>
    <property type="evidence" value="ECO:0007669"/>
    <property type="project" value="UniProtKB-ARBA"/>
</dbReference>
<keyword evidence="1" id="KW-0001">2Fe-2S</keyword>
<evidence type="ECO:0000256" key="4">
    <source>
        <dbReference type="ARBA" id="ARBA00023014"/>
    </source>
</evidence>
<proteinExistence type="predicted"/>
<dbReference type="Pfam" id="PF09360">
    <property type="entry name" value="zf-CDGSH"/>
    <property type="match status" value="2"/>
</dbReference>
<protein>
    <submittedName>
        <fullName evidence="6">CDGSH iron-sulfur domain-containing protein</fullName>
    </submittedName>
</protein>
<dbReference type="EMBL" id="JAENII010000014">
    <property type="protein sequence ID" value="MBK1828530.1"/>
    <property type="molecule type" value="Genomic_DNA"/>
</dbReference>
<accession>A0A934VHD0</accession>